<keyword evidence="3" id="KW-1133">Transmembrane helix</keyword>
<keyword evidence="4" id="KW-0732">Signal</keyword>
<keyword evidence="7" id="KW-1185">Reference proteome</keyword>
<accession>A0A835IKN8</accession>
<dbReference type="InterPro" id="IPR033344">
    <property type="entry name" value="CURT1"/>
</dbReference>
<dbReference type="PANTHER" id="PTHR33222">
    <property type="match status" value="1"/>
</dbReference>
<evidence type="ECO:0000259" key="5">
    <source>
        <dbReference type="Pfam" id="PF14159"/>
    </source>
</evidence>
<dbReference type="Proteomes" id="UP000631114">
    <property type="component" value="Unassembled WGS sequence"/>
</dbReference>
<gene>
    <name evidence="6" type="ORF">IFM89_014256</name>
</gene>
<dbReference type="GO" id="GO:0009535">
    <property type="term" value="C:chloroplast thylakoid membrane"/>
    <property type="evidence" value="ECO:0007669"/>
    <property type="project" value="TreeGrafter"/>
</dbReference>
<organism evidence="6 7">
    <name type="scientific">Coptis chinensis</name>
    <dbReference type="NCBI Taxonomy" id="261450"/>
    <lineage>
        <taxon>Eukaryota</taxon>
        <taxon>Viridiplantae</taxon>
        <taxon>Streptophyta</taxon>
        <taxon>Embryophyta</taxon>
        <taxon>Tracheophyta</taxon>
        <taxon>Spermatophyta</taxon>
        <taxon>Magnoliopsida</taxon>
        <taxon>Ranunculales</taxon>
        <taxon>Ranunculaceae</taxon>
        <taxon>Coptidoideae</taxon>
        <taxon>Coptis</taxon>
    </lineage>
</organism>
<feature type="transmembrane region" description="Helical" evidence="3">
    <location>
        <begin position="170"/>
        <end position="191"/>
    </location>
</feature>
<evidence type="ECO:0000256" key="3">
    <source>
        <dbReference type="SAM" id="Phobius"/>
    </source>
</evidence>
<sequence>MWISWYLSGLLNLTIPLLRATSSEENSTGVNVYFEDVPSVAVTKEESSDDQNAQSETTSVVVPKDESYSTEVNGQVEDANGVVSSDEQTTPGDTPEVVPKDPYSTEVDGQLENISGVVVTMEGPDEQNAPGETTSVVVQKEESPAGEQFQISEFLEKLNLKLDSEDTYSVLIYGTGALVALWLASAVIGAIDSIPLVPKVLEIVGLSYTIWFTSRYLIFKKNRDELLTKIEEVKHQITGSTSE</sequence>
<dbReference type="EMBL" id="JADFTS010000002">
    <property type="protein sequence ID" value="KAF9620735.1"/>
    <property type="molecule type" value="Genomic_DNA"/>
</dbReference>
<keyword evidence="3" id="KW-0472">Membrane</keyword>
<keyword evidence="3" id="KW-0812">Transmembrane</keyword>
<evidence type="ECO:0000256" key="1">
    <source>
        <dbReference type="ARBA" id="ARBA00004141"/>
    </source>
</evidence>
<dbReference type="OrthoDB" id="2014299at2759"/>
<feature type="compositionally biased region" description="Polar residues" evidence="2">
    <location>
        <begin position="82"/>
        <end position="92"/>
    </location>
</feature>
<comment type="caution">
    <text evidence="6">The sequence shown here is derived from an EMBL/GenBank/DDBJ whole genome shotgun (WGS) entry which is preliminary data.</text>
</comment>
<proteinExistence type="predicted"/>
<evidence type="ECO:0000256" key="2">
    <source>
        <dbReference type="SAM" id="MobiDB-lite"/>
    </source>
</evidence>
<feature type="chain" id="PRO_5032552733" description="Cyanobacterial aminoacyl-tRNA synthetase CAAD domain-containing protein" evidence="4">
    <location>
        <begin position="21"/>
        <end position="243"/>
    </location>
</feature>
<feature type="compositionally biased region" description="Polar residues" evidence="2">
    <location>
        <begin position="50"/>
        <end position="60"/>
    </location>
</feature>
<dbReference type="Pfam" id="PF14159">
    <property type="entry name" value="CAAD"/>
    <property type="match status" value="1"/>
</dbReference>
<feature type="domain" description="Cyanobacterial aminoacyl-tRNA synthetase CAAD" evidence="5">
    <location>
        <begin position="164"/>
        <end position="239"/>
    </location>
</feature>
<name>A0A835IKN8_9MAGN</name>
<comment type="subcellular location">
    <subcellularLocation>
        <location evidence="1">Membrane</location>
        <topology evidence="1">Multi-pass membrane protein</topology>
    </subcellularLocation>
</comment>
<evidence type="ECO:0000256" key="4">
    <source>
        <dbReference type="SAM" id="SignalP"/>
    </source>
</evidence>
<dbReference type="InterPro" id="IPR025564">
    <property type="entry name" value="CAAD_dom"/>
</dbReference>
<evidence type="ECO:0000313" key="7">
    <source>
        <dbReference type="Proteomes" id="UP000631114"/>
    </source>
</evidence>
<evidence type="ECO:0000313" key="6">
    <source>
        <dbReference type="EMBL" id="KAF9620735.1"/>
    </source>
</evidence>
<dbReference type="PANTHER" id="PTHR33222:SF2">
    <property type="entry name" value="PROTEIN CURVATURE THYLAKOID 1D, CHLOROPLASTIC"/>
    <property type="match status" value="1"/>
</dbReference>
<reference evidence="6 7" key="1">
    <citation type="submission" date="2020-10" db="EMBL/GenBank/DDBJ databases">
        <title>The Coptis chinensis genome and diversification of protoberbering-type alkaloids.</title>
        <authorList>
            <person name="Wang B."/>
            <person name="Shu S."/>
            <person name="Song C."/>
            <person name="Liu Y."/>
        </authorList>
    </citation>
    <scope>NUCLEOTIDE SEQUENCE [LARGE SCALE GENOMIC DNA]</scope>
    <source>
        <strain evidence="6">HL-2020</strain>
        <tissue evidence="6">Leaf</tissue>
    </source>
</reference>
<dbReference type="AlphaFoldDB" id="A0A835IKN8"/>
<feature type="region of interest" description="Disordered" evidence="2">
    <location>
        <begin position="44"/>
        <end position="105"/>
    </location>
</feature>
<feature type="transmembrane region" description="Helical" evidence="3">
    <location>
        <begin position="203"/>
        <end position="219"/>
    </location>
</feature>
<protein>
    <recommendedName>
        <fullName evidence="5">Cyanobacterial aminoacyl-tRNA synthetase CAAD domain-containing protein</fullName>
    </recommendedName>
</protein>
<feature type="signal peptide" evidence="4">
    <location>
        <begin position="1"/>
        <end position="20"/>
    </location>
</feature>